<name>A0A927G758_9MICO</name>
<evidence type="ECO:0000313" key="4">
    <source>
        <dbReference type="Proteomes" id="UP000610846"/>
    </source>
</evidence>
<organism evidence="3 4">
    <name type="scientific">Cellulosimicrobium arenosum</name>
    <dbReference type="NCBI Taxonomy" id="2708133"/>
    <lineage>
        <taxon>Bacteria</taxon>
        <taxon>Bacillati</taxon>
        <taxon>Actinomycetota</taxon>
        <taxon>Actinomycetes</taxon>
        <taxon>Micrococcales</taxon>
        <taxon>Promicromonosporaceae</taxon>
        <taxon>Cellulosimicrobium</taxon>
    </lineage>
</organism>
<proteinExistence type="predicted"/>
<protein>
    <submittedName>
        <fullName evidence="3">Zf-TFIIB domain-containing protein</fullName>
    </submittedName>
</protein>
<evidence type="ECO:0000313" key="3">
    <source>
        <dbReference type="EMBL" id="MBD8078181.1"/>
    </source>
</evidence>
<accession>A0A927G758</accession>
<dbReference type="EMBL" id="JACYHB010000002">
    <property type="protein sequence ID" value="MBD8078181.1"/>
    <property type="molecule type" value="Genomic_DNA"/>
</dbReference>
<evidence type="ECO:0000256" key="1">
    <source>
        <dbReference type="SAM" id="MobiDB-lite"/>
    </source>
</evidence>
<feature type="compositionally biased region" description="Pro residues" evidence="1">
    <location>
        <begin position="57"/>
        <end position="73"/>
    </location>
</feature>
<dbReference type="AlphaFoldDB" id="A0A927G758"/>
<keyword evidence="4" id="KW-1185">Reference proteome</keyword>
<dbReference type="InterPro" id="IPR027392">
    <property type="entry name" value="TF_Znf"/>
</dbReference>
<feature type="domain" description="Transcription factor zinc-finger" evidence="2">
    <location>
        <begin position="3"/>
        <end position="42"/>
    </location>
</feature>
<reference evidence="3" key="2">
    <citation type="submission" date="2020-09" db="EMBL/GenBank/DDBJ databases">
        <authorList>
            <person name="Yu Y."/>
        </authorList>
    </citation>
    <scope>NUCLEOTIDE SEQUENCE</scope>
    <source>
        <strain evidence="3">KCTC 49039</strain>
    </source>
</reference>
<gene>
    <name evidence="3" type="ORF">IF651_03790</name>
</gene>
<comment type="caution">
    <text evidence="3">The sequence shown here is derived from an EMBL/GenBank/DDBJ whole genome shotgun (WGS) entry which is preliminary data.</text>
</comment>
<feature type="compositionally biased region" description="Basic and acidic residues" evidence="1">
    <location>
        <begin position="80"/>
        <end position="124"/>
    </location>
</feature>
<evidence type="ECO:0000259" key="2">
    <source>
        <dbReference type="Pfam" id="PF13453"/>
    </source>
</evidence>
<reference evidence="3" key="1">
    <citation type="journal article" date="2018" name="Curr. Microbiol.">
        <title>Cellulosimicrobium arenosum sp. nov., Isolated from Marine Sediment Sand.</title>
        <authorList>
            <person name="Oh M."/>
            <person name="Kim J.H."/>
            <person name="Yoon J.H."/>
            <person name="Schumann P."/>
            <person name="Kim W."/>
        </authorList>
    </citation>
    <scope>NUCLEOTIDE SEQUENCE</scope>
    <source>
        <strain evidence="3">KCTC 49039</strain>
    </source>
</reference>
<feature type="region of interest" description="Disordered" evidence="1">
    <location>
        <begin position="50"/>
        <end position="132"/>
    </location>
</feature>
<dbReference type="Proteomes" id="UP000610846">
    <property type="component" value="Unassembled WGS sequence"/>
</dbReference>
<sequence length="141" mass="16545">MLCPIDQNLLVMAERKGVEIDYCPACRGVWLDRGELDKIIDRSLEAEIAAEAGVPVTPAPVPSTPTSYPPTPPADYGTPRGDRERERPGDGRDRRYDDRDRRSDDRDRRYDDRDRRYDGRDDPRYRKRKKKESWLEDLFDF</sequence>
<dbReference type="Pfam" id="PF13453">
    <property type="entry name" value="Zn_ribbon_TFIIB"/>
    <property type="match status" value="1"/>
</dbReference>